<dbReference type="EMBL" id="MU826835">
    <property type="protein sequence ID" value="KAJ7372693.1"/>
    <property type="molecule type" value="Genomic_DNA"/>
</dbReference>
<gene>
    <name evidence="3" type="primary">UQCRC2_1</name>
    <name evidence="3" type="ORF">OS493_017967</name>
</gene>
<dbReference type="AlphaFoldDB" id="A0A9W9YZV5"/>
<proteinExistence type="predicted"/>
<evidence type="ECO:0000256" key="2">
    <source>
        <dbReference type="SAM" id="SignalP"/>
    </source>
</evidence>
<sequence length="186" mass="21484">MKQFSVYCLVFLAVFNVLINGAVVVNRSEKDLFLRRSKTHVAASSTDKPKSEVPPKAKPSRRQRCCNLGKDVAKIGEACTYTSNIDRINPNEHYHQMKTAIWMSPTPHPINRRLLAKCKPYKVFYEKCCRYEYSSIEDELVKTRKKLTKYLREVRKNEVKEDQGSAANNEGGLPVEQDISHNRHRI</sequence>
<dbReference type="OrthoDB" id="5961174at2759"/>
<evidence type="ECO:0000256" key="1">
    <source>
        <dbReference type="SAM" id="MobiDB-lite"/>
    </source>
</evidence>
<feature type="chain" id="PRO_5040740701" evidence="2">
    <location>
        <begin position="22"/>
        <end position="186"/>
    </location>
</feature>
<feature type="signal peptide" evidence="2">
    <location>
        <begin position="1"/>
        <end position="21"/>
    </location>
</feature>
<evidence type="ECO:0000313" key="4">
    <source>
        <dbReference type="Proteomes" id="UP001163046"/>
    </source>
</evidence>
<reference evidence="3" key="1">
    <citation type="submission" date="2023-01" db="EMBL/GenBank/DDBJ databases">
        <title>Genome assembly of the deep-sea coral Lophelia pertusa.</title>
        <authorList>
            <person name="Herrera S."/>
            <person name="Cordes E."/>
        </authorList>
    </citation>
    <scope>NUCLEOTIDE SEQUENCE</scope>
    <source>
        <strain evidence="3">USNM1676648</strain>
        <tissue evidence="3">Polyp</tissue>
    </source>
</reference>
<dbReference type="Proteomes" id="UP001163046">
    <property type="component" value="Unassembled WGS sequence"/>
</dbReference>
<organism evidence="3 4">
    <name type="scientific">Desmophyllum pertusum</name>
    <dbReference type="NCBI Taxonomy" id="174260"/>
    <lineage>
        <taxon>Eukaryota</taxon>
        <taxon>Metazoa</taxon>
        <taxon>Cnidaria</taxon>
        <taxon>Anthozoa</taxon>
        <taxon>Hexacorallia</taxon>
        <taxon>Scleractinia</taxon>
        <taxon>Caryophylliina</taxon>
        <taxon>Caryophylliidae</taxon>
        <taxon>Desmophyllum</taxon>
    </lineage>
</organism>
<keyword evidence="2" id="KW-0732">Signal</keyword>
<name>A0A9W9YZV5_9CNID</name>
<protein>
    <submittedName>
        <fullName evidence="3">Cytochrome b-c1 complex subunit 2, mitochondrial</fullName>
    </submittedName>
</protein>
<accession>A0A9W9YZV5</accession>
<evidence type="ECO:0000313" key="3">
    <source>
        <dbReference type="EMBL" id="KAJ7372693.1"/>
    </source>
</evidence>
<feature type="region of interest" description="Disordered" evidence="1">
    <location>
        <begin position="158"/>
        <end position="186"/>
    </location>
</feature>
<comment type="caution">
    <text evidence="3">The sequence shown here is derived from an EMBL/GenBank/DDBJ whole genome shotgun (WGS) entry which is preliminary data.</text>
</comment>
<keyword evidence="4" id="KW-1185">Reference proteome</keyword>